<evidence type="ECO:0000256" key="1">
    <source>
        <dbReference type="SAM" id="MobiDB-lite"/>
    </source>
</evidence>
<feature type="compositionally biased region" description="Basic and acidic residues" evidence="1">
    <location>
        <begin position="443"/>
        <end position="457"/>
    </location>
</feature>
<name>A0ABQ8KSB5_9APHY</name>
<keyword evidence="3" id="KW-1185">Reference proteome</keyword>
<feature type="compositionally biased region" description="Pro residues" evidence="1">
    <location>
        <begin position="492"/>
        <end position="504"/>
    </location>
</feature>
<feature type="compositionally biased region" description="Basic and acidic residues" evidence="1">
    <location>
        <begin position="257"/>
        <end position="266"/>
    </location>
</feature>
<feature type="compositionally biased region" description="Low complexity" evidence="1">
    <location>
        <begin position="54"/>
        <end position="76"/>
    </location>
</feature>
<feature type="compositionally biased region" description="Basic and acidic residues" evidence="1">
    <location>
        <begin position="1"/>
        <end position="16"/>
    </location>
</feature>
<dbReference type="EMBL" id="JADCUA010000003">
    <property type="protein sequence ID" value="KAH9841703.1"/>
    <property type="molecule type" value="Genomic_DNA"/>
</dbReference>
<feature type="compositionally biased region" description="Pro residues" evidence="1">
    <location>
        <begin position="115"/>
        <end position="124"/>
    </location>
</feature>
<protein>
    <recommendedName>
        <fullName evidence="4">WH2 domain-containing protein</fullName>
    </recommendedName>
</protein>
<feature type="compositionally biased region" description="Polar residues" evidence="1">
    <location>
        <begin position="553"/>
        <end position="564"/>
    </location>
</feature>
<feature type="compositionally biased region" description="Pro residues" evidence="1">
    <location>
        <begin position="25"/>
        <end position="34"/>
    </location>
</feature>
<feature type="compositionally biased region" description="Low complexity" evidence="1">
    <location>
        <begin position="458"/>
        <end position="469"/>
    </location>
</feature>
<feature type="region of interest" description="Disordered" evidence="1">
    <location>
        <begin position="94"/>
        <end position="357"/>
    </location>
</feature>
<reference evidence="2 3" key="1">
    <citation type="journal article" date="2021" name="Environ. Microbiol.">
        <title>Gene family expansions and transcriptome signatures uncover fungal adaptations to wood decay.</title>
        <authorList>
            <person name="Hage H."/>
            <person name="Miyauchi S."/>
            <person name="Viragh M."/>
            <person name="Drula E."/>
            <person name="Min B."/>
            <person name="Chaduli D."/>
            <person name="Navarro D."/>
            <person name="Favel A."/>
            <person name="Norest M."/>
            <person name="Lesage-Meessen L."/>
            <person name="Balint B."/>
            <person name="Merenyi Z."/>
            <person name="de Eugenio L."/>
            <person name="Morin E."/>
            <person name="Martinez A.T."/>
            <person name="Baldrian P."/>
            <person name="Stursova M."/>
            <person name="Martinez M.J."/>
            <person name="Novotny C."/>
            <person name="Magnuson J.K."/>
            <person name="Spatafora J.W."/>
            <person name="Maurice S."/>
            <person name="Pangilinan J."/>
            <person name="Andreopoulos W."/>
            <person name="LaButti K."/>
            <person name="Hundley H."/>
            <person name="Na H."/>
            <person name="Kuo A."/>
            <person name="Barry K."/>
            <person name="Lipzen A."/>
            <person name="Henrissat B."/>
            <person name="Riley R."/>
            <person name="Ahrendt S."/>
            <person name="Nagy L.G."/>
            <person name="Grigoriev I.V."/>
            <person name="Martin F."/>
            <person name="Rosso M.N."/>
        </authorList>
    </citation>
    <scope>NUCLEOTIDE SEQUENCE [LARGE SCALE GENOMIC DNA]</scope>
    <source>
        <strain evidence="2 3">CIRM-BRFM 1785</strain>
    </source>
</reference>
<dbReference type="Proteomes" id="UP000814176">
    <property type="component" value="Unassembled WGS sequence"/>
</dbReference>
<gene>
    <name evidence="2" type="ORF">C8Q71DRAFT_344536</name>
</gene>
<feature type="compositionally biased region" description="Pro residues" evidence="1">
    <location>
        <begin position="534"/>
        <end position="545"/>
    </location>
</feature>
<feature type="compositionally biased region" description="Basic and acidic residues" evidence="1">
    <location>
        <begin position="565"/>
        <end position="576"/>
    </location>
</feature>
<evidence type="ECO:0000313" key="3">
    <source>
        <dbReference type="Proteomes" id="UP000814176"/>
    </source>
</evidence>
<feature type="compositionally biased region" description="Basic and acidic residues" evidence="1">
    <location>
        <begin position="204"/>
        <end position="225"/>
    </location>
</feature>
<feature type="compositionally biased region" description="Low complexity" evidence="1">
    <location>
        <begin position="226"/>
        <end position="244"/>
    </location>
</feature>
<dbReference type="RefSeq" id="XP_047783002.1">
    <property type="nucleotide sequence ID" value="XM_047917951.1"/>
</dbReference>
<feature type="compositionally biased region" description="Pro residues" evidence="1">
    <location>
        <begin position="270"/>
        <end position="284"/>
    </location>
</feature>
<evidence type="ECO:0008006" key="4">
    <source>
        <dbReference type="Google" id="ProtNLM"/>
    </source>
</evidence>
<proteinExistence type="predicted"/>
<accession>A0ABQ8KSB5</accession>
<feature type="compositionally biased region" description="Pro residues" evidence="1">
    <location>
        <begin position="318"/>
        <end position="327"/>
    </location>
</feature>
<feature type="compositionally biased region" description="Low complexity" evidence="1">
    <location>
        <begin position="181"/>
        <end position="192"/>
    </location>
</feature>
<comment type="caution">
    <text evidence="2">The sequence shown here is derived from an EMBL/GenBank/DDBJ whole genome shotgun (WGS) entry which is preliminary data.</text>
</comment>
<feature type="compositionally biased region" description="Acidic residues" evidence="1">
    <location>
        <begin position="159"/>
        <end position="175"/>
    </location>
</feature>
<sequence>MSDPPKKPGSLRDRIAAFENKGTAAPPPPAPRPKPAGGVSWKPRPRSPPPVSNASSDEALEAAKAAGMSAADAKTSIGQGVSLKERMAALQGFNAFGGSAASPPPKPATEKPKWKPPPVVSPPPADDDEKEEIAKPAVVPESESEGDVQEHKPVTEGEPTGEEGEGQAEPDLEEEERQRRAAIAARMARLGGARVGMAPPVFGRKPDIKKPEAPKVADEEHREQESAPAVSPPAVVSPPETASVTSQKSDPTATDYFESKDPEHLSPESAPTPPVRSPAMPVPAGPRRAAPPRKRAPKSPSPAPATVLQEGAVHESPSPLPGAPPAAPEVAAPSIVQAESLGPHGDREPEVAGSQMDALIESVHAADTELAEETKKALADVTPPLVAGPIEIEEPEAEPPAHEDKAQVIAAPGEAVEDAVEDAAAAEAEAEAHEEVAEPTIQAEEHHQQPEEHHLSEQEIAQQEIAQQEKAARRKRIAERLAKAGGVNPLSGPAPPMASPPVSPPLGHSIPASAERRQSLRKDSHGSIGSEKPSSPPLVPTSPKPEVPRRQGSMHSVRSQVSLEHSTRRMSQDGKF</sequence>
<evidence type="ECO:0000313" key="2">
    <source>
        <dbReference type="EMBL" id="KAH9841703.1"/>
    </source>
</evidence>
<feature type="region of interest" description="Disordered" evidence="1">
    <location>
        <begin position="1"/>
        <end position="76"/>
    </location>
</feature>
<feature type="compositionally biased region" description="Basic and acidic residues" evidence="1">
    <location>
        <begin position="514"/>
        <end position="525"/>
    </location>
</feature>
<feature type="region of interest" description="Disordered" evidence="1">
    <location>
        <begin position="374"/>
        <end position="576"/>
    </location>
</feature>
<organism evidence="2 3">
    <name type="scientific">Rhodofomes roseus</name>
    <dbReference type="NCBI Taxonomy" id="34475"/>
    <lineage>
        <taxon>Eukaryota</taxon>
        <taxon>Fungi</taxon>
        <taxon>Dikarya</taxon>
        <taxon>Basidiomycota</taxon>
        <taxon>Agaricomycotina</taxon>
        <taxon>Agaricomycetes</taxon>
        <taxon>Polyporales</taxon>
        <taxon>Rhodofomes</taxon>
    </lineage>
</organism>
<dbReference type="GeneID" id="71998683"/>